<sequence>MKANMRNAMIITVLAMMAMSVVACFSSSSADGGSDWDEARIVALEDQVADLEDRVTSLEQGIHPGPLTRVRVGGAGSGGAAAGLVSAAGAAGEPVDVGQAVHHLPQQEFRRSSSYEVVSNEGYLFELPARAEAVEISIGRVGQIEYDAPDCQGSPYIREIGTAGAAQGYVFRQRTDADPFGEDPENYWMVPAGSGWSNFQAYSYWDNNSNDCTNRAEPWSVQGVPIQLNDPDVTGVPSGRMMGPTIMGLGD</sequence>
<dbReference type="RefSeq" id="WP_306727780.1">
    <property type="nucleotide sequence ID" value="NZ_JAVDDT010000002.1"/>
</dbReference>
<feature type="chain" id="PRO_5047532832" evidence="2">
    <location>
        <begin position="24"/>
        <end position="251"/>
    </location>
</feature>
<protein>
    <submittedName>
        <fullName evidence="3">Uncharacterized protein</fullName>
    </submittedName>
</protein>
<keyword evidence="4" id="KW-1185">Reference proteome</keyword>
<comment type="caution">
    <text evidence="3">The sequence shown here is derived from an EMBL/GenBank/DDBJ whole genome shotgun (WGS) entry which is preliminary data.</text>
</comment>
<evidence type="ECO:0000256" key="2">
    <source>
        <dbReference type="SAM" id="SignalP"/>
    </source>
</evidence>
<organism evidence="3 4">
    <name type="scientific">Natronospira bacteriovora</name>
    <dbReference type="NCBI Taxonomy" id="3069753"/>
    <lineage>
        <taxon>Bacteria</taxon>
        <taxon>Pseudomonadati</taxon>
        <taxon>Pseudomonadota</taxon>
        <taxon>Gammaproteobacteria</taxon>
        <taxon>Natronospirales</taxon>
        <taxon>Natronospiraceae</taxon>
        <taxon>Natronospira</taxon>
    </lineage>
</organism>
<evidence type="ECO:0000313" key="3">
    <source>
        <dbReference type="EMBL" id="MDQ2069296.1"/>
    </source>
</evidence>
<feature type="signal peptide" evidence="2">
    <location>
        <begin position="1"/>
        <end position="23"/>
    </location>
</feature>
<feature type="region of interest" description="Disordered" evidence="1">
    <location>
        <begin position="226"/>
        <end position="251"/>
    </location>
</feature>
<keyword evidence="2" id="KW-0732">Signal</keyword>
<gene>
    <name evidence="3" type="ORF">RBH19_05385</name>
</gene>
<evidence type="ECO:0000313" key="4">
    <source>
        <dbReference type="Proteomes" id="UP001239019"/>
    </source>
</evidence>
<evidence type="ECO:0000256" key="1">
    <source>
        <dbReference type="SAM" id="MobiDB-lite"/>
    </source>
</evidence>
<accession>A0ABU0W5J9</accession>
<reference evidence="3 4" key="1">
    <citation type="submission" date="2023-08" db="EMBL/GenBank/DDBJ databases">
        <title>Whole-genome sequencing of halo(alkali)philic microorganisms from hypersaline lakes.</title>
        <authorList>
            <person name="Sorokin D.Y."/>
            <person name="Abbas B."/>
            <person name="Merkel A.Y."/>
        </authorList>
    </citation>
    <scope>NUCLEOTIDE SEQUENCE [LARGE SCALE GENOMIC DNA]</scope>
    <source>
        <strain evidence="3 4">AB-CW4</strain>
    </source>
</reference>
<dbReference type="EMBL" id="JAVDDT010000002">
    <property type="protein sequence ID" value="MDQ2069296.1"/>
    <property type="molecule type" value="Genomic_DNA"/>
</dbReference>
<name>A0ABU0W5J9_9GAMM</name>
<dbReference type="PROSITE" id="PS51257">
    <property type="entry name" value="PROKAR_LIPOPROTEIN"/>
    <property type="match status" value="1"/>
</dbReference>
<proteinExistence type="predicted"/>
<dbReference type="Proteomes" id="UP001239019">
    <property type="component" value="Unassembled WGS sequence"/>
</dbReference>